<reference evidence="1 2" key="1">
    <citation type="journal article" date="2011" name="J. Bacteriol.">
        <title>Genome sequence of Brevibacillus laterosporus LMG 15441, a pathogen of invertebrates.</title>
        <authorList>
            <person name="Djukic M."/>
            <person name="Poehlein A."/>
            <person name="Thurmer A."/>
            <person name="Daniel R."/>
        </authorList>
    </citation>
    <scope>NUCLEOTIDE SEQUENCE [LARGE SCALE GENOMIC DNA]</scope>
    <source>
        <strain evidence="1 2">LMG 15441</strain>
    </source>
</reference>
<dbReference type="EMBL" id="CP007806">
    <property type="protein sequence ID" value="AIG27429.1"/>
    <property type="molecule type" value="Genomic_DNA"/>
</dbReference>
<dbReference type="HOGENOM" id="CLU_038244_0_0_9"/>
<protein>
    <submittedName>
        <fullName evidence="1">Large terminase protein</fullName>
    </submittedName>
</protein>
<dbReference type="KEGG" id="blr:BRLA_c031170"/>
<dbReference type="RefSeq" id="WP_003337125.1">
    <property type="nucleotide sequence ID" value="NZ_CP007806.1"/>
</dbReference>
<dbReference type="Proteomes" id="UP000005850">
    <property type="component" value="Chromosome"/>
</dbReference>
<organism evidence="1 2">
    <name type="scientific">Brevibacillus laterosporus LMG 15441</name>
    <dbReference type="NCBI Taxonomy" id="1042163"/>
    <lineage>
        <taxon>Bacteria</taxon>
        <taxon>Bacillati</taxon>
        <taxon>Bacillota</taxon>
        <taxon>Bacilli</taxon>
        <taxon>Bacillales</taxon>
        <taxon>Paenibacillaceae</taxon>
        <taxon>Brevibacillus</taxon>
    </lineage>
</organism>
<dbReference type="InterPro" id="IPR027417">
    <property type="entry name" value="P-loop_NTPase"/>
</dbReference>
<sequence>MIEFAKEIKSKIQSLAKKNKEKAIKAHDLLNDFESFTAKCLKIKTKEGKLLPFVMNDAQRNFAQKVFKKLLAGKPARFIILKARQLGFSTVTEAIIYYLTSLQEAKNGFIVAQDSKASDNLFEMFKNYYDNVPSIYKPMRKRNNSRKLSFENPTALESQRQKNPGLKSQITVDTAEASVLARSGTIHFLHVSELAFWPEAKKSKHMLALLQSLSDAPGTLCIIESTANGYGEYFQQMWEKAANGDNDFEPVFVAWHEYPTYREEFSSQEELEEFLESMTEDELFIQRRFNLSAEKMKWRRSTIKNKCEGDPKLFAQEYPSFPEEAFLVSGRSVFDQKKVGDSILAAPKPIREELDGAILIWAEPEEGELYDMGADVAEGLDGNEHDSSTFFIWKRSTGEQVAEMQIKEEPYSFAALLNEWGRYYNNALLGVERNNHGHAVLLALIQIHDYPNLYEHKDYDVKGNVDKRAGWPTTLKTRPILVEEFRKGYADGDTKIKSKRVLGEMRTFVKKNGKAQHQAGCHDDILLAAMIGWEMRKHPHRGKIKPVGFSIMPDLDSLFA</sequence>
<dbReference type="eggNOG" id="COG4373">
    <property type="taxonomic scope" value="Bacteria"/>
</dbReference>
<proteinExistence type="predicted"/>
<gene>
    <name evidence="1" type="ORF">BRLA_c031170</name>
</gene>
<keyword evidence="2" id="KW-1185">Reference proteome</keyword>
<accession>A0A075R6H6</accession>
<evidence type="ECO:0000313" key="1">
    <source>
        <dbReference type="EMBL" id="AIG27429.1"/>
    </source>
</evidence>
<dbReference type="Gene3D" id="3.30.420.240">
    <property type="match status" value="1"/>
</dbReference>
<dbReference type="Gene3D" id="3.40.50.300">
    <property type="entry name" value="P-loop containing nucleotide triphosphate hydrolases"/>
    <property type="match status" value="1"/>
</dbReference>
<name>A0A075R6H6_BRELA</name>
<dbReference type="AlphaFoldDB" id="A0A075R6H6"/>
<evidence type="ECO:0000313" key="2">
    <source>
        <dbReference type="Proteomes" id="UP000005850"/>
    </source>
</evidence>
<dbReference type="STRING" id="1042163.BRLA_c031170"/>